<protein>
    <submittedName>
        <fullName evidence="1">DNA-directed DNA polymerase</fullName>
    </submittedName>
</protein>
<keyword evidence="1" id="KW-0808">Transferase</keyword>
<reference evidence="2" key="1">
    <citation type="submission" date="2018-07" db="EMBL/GenBank/DDBJ databases">
        <authorList>
            <person name="Blom J."/>
        </authorList>
    </citation>
    <scope>NUCLEOTIDE SEQUENCE [LARGE SCALE GENOMIC DNA]</scope>
    <source>
        <strain evidence="2">CCOS 864</strain>
    </source>
</reference>
<keyword evidence="1" id="KW-0548">Nucleotidyltransferase</keyword>
<proteinExistence type="predicted"/>
<accession>A0A380T1L5</accession>
<evidence type="ECO:0000313" key="2">
    <source>
        <dbReference type="Proteomes" id="UP000255177"/>
    </source>
</evidence>
<sequence length="55" mass="6146">MPSRLLFCKGLERVYKEGFLCSKAEVLLLDLIQPNDSTGGQFAALSQWRVKTETG</sequence>
<gene>
    <name evidence="1" type="ORF">CCOS864_03573</name>
</gene>
<keyword evidence="1" id="KW-0239">DNA-directed DNA polymerase</keyword>
<evidence type="ECO:0000313" key="1">
    <source>
        <dbReference type="EMBL" id="SUQ64119.1"/>
    </source>
</evidence>
<dbReference type="EMBL" id="UIDD01000009">
    <property type="protein sequence ID" value="SUQ64119.1"/>
    <property type="molecule type" value="Genomic_DNA"/>
</dbReference>
<organism evidence="1 2">
    <name type="scientific">Pseudomonas wadenswilerensis</name>
    <dbReference type="NCBI Taxonomy" id="1785161"/>
    <lineage>
        <taxon>Bacteria</taxon>
        <taxon>Pseudomonadati</taxon>
        <taxon>Pseudomonadota</taxon>
        <taxon>Gammaproteobacteria</taxon>
        <taxon>Pseudomonadales</taxon>
        <taxon>Pseudomonadaceae</taxon>
        <taxon>Pseudomonas</taxon>
    </lineage>
</organism>
<keyword evidence="2" id="KW-1185">Reference proteome</keyword>
<dbReference type="GO" id="GO:0003887">
    <property type="term" value="F:DNA-directed DNA polymerase activity"/>
    <property type="evidence" value="ECO:0007669"/>
    <property type="project" value="UniProtKB-KW"/>
</dbReference>
<name>A0A380T1L5_9PSED</name>
<dbReference type="AlphaFoldDB" id="A0A380T1L5"/>
<dbReference type="Proteomes" id="UP000255177">
    <property type="component" value="Unassembled WGS sequence"/>
</dbReference>